<evidence type="ECO:0008006" key="4">
    <source>
        <dbReference type="Google" id="ProtNLM"/>
    </source>
</evidence>
<dbReference type="EMBL" id="CP147409">
    <property type="protein sequence ID" value="WXB99141.1"/>
    <property type="molecule type" value="Genomic_DNA"/>
</dbReference>
<proteinExistence type="predicted"/>
<keyword evidence="3" id="KW-1185">Reference proteome</keyword>
<evidence type="ECO:0000313" key="2">
    <source>
        <dbReference type="EMBL" id="WXB99141.1"/>
    </source>
</evidence>
<evidence type="ECO:0000256" key="1">
    <source>
        <dbReference type="SAM" id="Phobius"/>
    </source>
</evidence>
<gene>
    <name evidence="2" type="ORF">WCV65_21185</name>
</gene>
<keyword evidence="1" id="KW-1133">Transmembrane helix</keyword>
<feature type="transmembrane region" description="Helical" evidence="1">
    <location>
        <begin position="35"/>
        <end position="56"/>
    </location>
</feature>
<name>A0ABZ2NN55_9BACI</name>
<keyword evidence="1" id="KW-0472">Membrane</keyword>
<keyword evidence="2" id="KW-0614">Plasmid</keyword>
<sequence length="89" mass="9913">MAKYQFKQGISCSKCGNPNVKLRDNMYYVKLAKRMGIICCITIIGIPFGIGFFVAAARKKKQPIGMVQCLKCGKIKNFKKGELYVSQVG</sequence>
<keyword evidence="1" id="KW-0812">Transmembrane</keyword>
<geneLocation type="plasmid" evidence="2 3">
    <name>unnamed2</name>
</geneLocation>
<dbReference type="Proteomes" id="UP001377337">
    <property type="component" value="Plasmid unnamed2"/>
</dbReference>
<evidence type="ECO:0000313" key="3">
    <source>
        <dbReference type="Proteomes" id="UP001377337"/>
    </source>
</evidence>
<reference evidence="2 3" key="1">
    <citation type="submission" date="2024-02" db="EMBL/GenBank/DDBJ databases">
        <title>Seven novel Bacillus-like species.</title>
        <authorList>
            <person name="Liu G."/>
        </authorList>
    </citation>
    <scope>NUCLEOTIDE SEQUENCE [LARGE SCALE GENOMIC DNA]</scope>
    <source>
        <strain evidence="2 3">FJAT-52054</strain>
        <plasmid evidence="2 3">unnamed2</plasmid>
    </source>
</reference>
<organism evidence="2 3">
    <name type="scientific">Metabacillus sediminis</name>
    <dbReference type="NCBI Taxonomy" id="3117746"/>
    <lineage>
        <taxon>Bacteria</taxon>
        <taxon>Bacillati</taxon>
        <taxon>Bacillota</taxon>
        <taxon>Bacilli</taxon>
        <taxon>Bacillales</taxon>
        <taxon>Bacillaceae</taxon>
        <taxon>Metabacillus</taxon>
    </lineage>
</organism>
<dbReference type="RefSeq" id="WP_338782472.1">
    <property type="nucleotide sequence ID" value="NZ_CP147409.1"/>
</dbReference>
<protein>
    <recommendedName>
        <fullName evidence="4">LITAF domain-containing protein</fullName>
    </recommendedName>
</protein>
<accession>A0ABZ2NN55</accession>